<accession>A0A2P6Q3G6</accession>
<organism evidence="1 2">
    <name type="scientific">Rosa chinensis</name>
    <name type="common">China rose</name>
    <dbReference type="NCBI Taxonomy" id="74649"/>
    <lineage>
        <taxon>Eukaryota</taxon>
        <taxon>Viridiplantae</taxon>
        <taxon>Streptophyta</taxon>
        <taxon>Embryophyta</taxon>
        <taxon>Tracheophyta</taxon>
        <taxon>Spermatophyta</taxon>
        <taxon>Magnoliopsida</taxon>
        <taxon>eudicotyledons</taxon>
        <taxon>Gunneridae</taxon>
        <taxon>Pentapetalae</taxon>
        <taxon>rosids</taxon>
        <taxon>fabids</taxon>
        <taxon>Rosales</taxon>
        <taxon>Rosaceae</taxon>
        <taxon>Rosoideae</taxon>
        <taxon>Rosoideae incertae sedis</taxon>
        <taxon>Rosa</taxon>
    </lineage>
</organism>
<comment type="caution">
    <text evidence="1">The sequence shown here is derived from an EMBL/GenBank/DDBJ whole genome shotgun (WGS) entry which is preliminary data.</text>
</comment>
<name>A0A2P6Q3G6_ROSCH</name>
<sequence>MMSSTSIEMFLTFATHVFSTSLRAPFLSASFKKAFMVSDTSLISSSSLPTSPNRDTSFSKDDTTYFANQEVYCS</sequence>
<protein>
    <submittedName>
        <fullName evidence="1">Uncharacterized protein</fullName>
    </submittedName>
</protein>
<dbReference type="AlphaFoldDB" id="A0A2P6Q3G6"/>
<dbReference type="Gramene" id="PRQ28720">
    <property type="protein sequence ID" value="PRQ28720"/>
    <property type="gene ID" value="RchiOBHm_Chr5g0006051"/>
</dbReference>
<reference evidence="1 2" key="1">
    <citation type="journal article" date="2018" name="Nat. Genet.">
        <title>The Rosa genome provides new insights in the design of modern roses.</title>
        <authorList>
            <person name="Bendahmane M."/>
        </authorList>
    </citation>
    <scope>NUCLEOTIDE SEQUENCE [LARGE SCALE GENOMIC DNA]</scope>
    <source>
        <strain evidence="2">cv. Old Blush</strain>
    </source>
</reference>
<evidence type="ECO:0000313" key="2">
    <source>
        <dbReference type="Proteomes" id="UP000238479"/>
    </source>
</evidence>
<evidence type="ECO:0000313" key="1">
    <source>
        <dbReference type="EMBL" id="PRQ28720.1"/>
    </source>
</evidence>
<dbReference type="Proteomes" id="UP000238479">
    <property type="component" value="Chromosome 5"/>
</dbReference>
<keyword evidence="2" id="KW-1185">Reference proteome</keyword>
<gene>
    <name evidence="1" type="ORF">RchiOBHm_Chr5g0006051</name>
</gene>
<proteinExistence type="predicted"/>
<dbReference type="EMBL" id="PDCK01000043">
    <property type="protein sequence ID" value="PRQ28720.1"/>
    <property type="molecule type" value="Genomic_DNA"/>
</dbReference>